<dbReference type="EMBL" id="JABCKV010000411">
    <property type="protein sequence ID" value="KAG5641029.1"/>
    <property type="molecule type" value="Genomic_DNA"/>
</dbReference>
<dbReference type="OrthoDB" id="3065555at2759"/>
<reference evidence="2" key="2">
    <citation type="submission" date="2021-10" db="EMBL/GenBank/DDBJ databases">
        <title>Phylogenomics reveals ancestral predisposition of the termite-cultivated fungus Termitomyces towards a domesticated lifestyle.</title>
        <authorList>
            <person name="Auxier B."/>
            <person name="Grum-Grzhimaylo A."/>
            <person name="Cardenas M.E."/>
            <person name="Lodge J.D."/>
            <person name="Laessoe T."/>
            <person name="Pedersen O."/>
            <person name="Smith M.E."/>
            <person name="Kuyper T.W."/>
            <person name="Franco-Molano E.A."/>
            <person name="Baroni T.J."/>
            <person name="Aanen D.K."/>
        </authorList>
    </citation>
    <scope>NUCLEOTIDE SEQUENCE</scope>
    <source>
        <strain evidence="2">AP01</strain>
        <tissue evidence="2">Mycelium</tissue>
    </source>
</reference>
<reference evidence="2" key="1">
    <citation type="submission" date="2020-07" db="EMBL/GenBank/DDBJ databases">
        <authorList>
            <person name="Nieuwenhuis M."/>
            <person name="Van De Peppel L.J.J."/>
        </authorList>
    </citation>
    <scope>NUCLEOTIDE SEQUENCE</scope>
    <source>
        <strain evidence="2">AP01</strain>
        <tissue evidence="2">Mycelium</tissue>
    </source>
</reference>
<dbReference type="AlphaFoldDB" id="A0A9P7G1E8"/>
<protein>
    <submittedName>
        <fullName evidence="2">Uncharacterized protein</fullName>
    </submittedName>
</protein>
<name>A0A9P7G1E8_9AGAR</name>
<feature type="region of interest" description="Disordered" evidence="1">
    <location>
        <begin position="1"/>
        <end position="22"/>
    </location>
</feature>
<accession>A0A9P7G1E8</accession>
<gene>
    <name evidence="2" type="ORF">DXG03_006361</name>
</gene>
<feature type="compositionally biased region" description="Polar residues" evidence="1">
    <location>
        <begin position="1"/>
        <end position="16"/>
    </location>
</feature>
<sequence>MSLPSTLRTPRSNHGQPCSPLGHKHFRLASGNANPSFIPYTLPIPLPSTPYHFISDLNIVVDTNSLPSVPVDHIEHSKKMLQADAHDKQRAYTAKEQEDKGTKVAYLRHVRAYQMWWDDVYQPHTVSDDPSRAALLAFPITAAKVMMFLDYEVSCPKHKKGSKNETVPGSFVGRSHLKQAISALKNHRLNNQSDYLNEPDAQHALQSVERIKKFEDSISHDEPKRVEKSQALKAAGTIADTYTKEQLIQMSAWCLTDFTGP</sequence>
<comment type="caution">
    <text evidence="2">The sequence shown here is derived from an EMBL/GenBank/DDBJ whole genome shotgun (WGS) entry which is preliminary data.</text>
</comment>
<evidence type="ECO:0000256" key="1">
    <source>
        <dbReference type="SAM" id="MobiDB-lite"/>
    </source>
</evidence>
<evidence type="ECO:0000313" key="3">
    <source>
        <dbReference type="Proteomes" id="UP000775547"/>
    </source>
</evidence>
<organism evidence="2 3">
    <name type="scientific">Asterophora parasitica</name>
    <dbReference type="NCBI Taxonomy" id="117018"/>
    <lineage>
        <taxon>Eukaryota</taxon>
        <taxon>Fungi</taxon>
        <taxon>Dikarya</taxon>
        <taxon>Basidiomycota</taxon>
        <taxon>Agaricomycotina</taxon>
        <taxon>Agaricomycetes</taxon>
        <taxon>Agaricomycetidae</taxon>
        <taxon>Agaricales</taxon>
        <taxon>Tricholomatineae</taxon>
        <taxon>Lyophyllaceae</taxon>
        <taxon>Asterophora</taxon>
    </lineage>
</organism>
<dbReference type="Proteomes" id="UP000775547">
    <property type="component" value="Unassembled WGS sequence"/>
</dbReference>
<evidence type="ECO:0000313" key="2">
    <source>
        <dbReference type="EMBL" id="KAG5641029.1"/>
    </source>
</evidence>
<keyword evidence="3" id="KW-1185">Reference proteome</keyword>
<proteinExistence type="predicted"/>